<feature type="binding site" evidence="11">
    <location>
        <position position="220"/>
    </location>
    <ligand>
        <name>Zn(2+)</name>
        <dbReference type="ChEBI" id="CHEBI:29105"/>
    </ligand>
</feature>
<evidence type="ECO:0000256" key="10">
    <source>
        <dbReference type="ARBA" id="ARBA00047890"/>
    </source>
</evidence>
<dbReference type="NCBIfam" id="TIGR00364">
    <property type="entry name" value="7-cyano-7-deazaguanine synthase QueC"/>
    <property type="match status" value="1"/>
</dbReference>
<evidence type="ECO:0000313" key="13">
    <source>
        <dbReference type="Proteomes" id="UP000463975"/>
    </source>
</evidence>
<feature type="binding site" evidence="11">
    <location>
        <position position="223"/>
    </location>
    <ligand>
        <name>Zn(2+)</name>
        <dbReference type="ChEBI" id="CHEBI:29105"/>
    </ligand>
</feature>
<dbReference type="AlphaFoldDB" id="A0A6P1NBR2"/>
<keyword evidence="4 11" id="KW-0547">Nucleotide-binding</keyword>
<dbReference type="GO" id="GO:0008616">
    <property type="term" value="P:tRNA queuosine(34) biosynthetic process"/>
    <property type="evidence" value="ECO:0007669"/>
    <property type="project" value="UniProtKB-UniRule"/>
</dbReference>
<comment type="pathway">
    <text evidence="1 11">Purine metabolism; 7-cyano-7-deazaguanine biosynthesis.</text>
</comment>
<dbReference type="InterPro" id="IPR014729">
    <property type="entry name" value="Rossmann-like_a/b/a_fold"/>
</dbReference>
<comment type="function">
    <text evidence="11">Catalyzes the ATP-dependent conversion of 7-carboxy-7-deazaguanine (CDG) to 7-cyano-7-deazaguanine (preQ(0)).</text>
</comment>
<dbReference type="GO" id="GO:0008270">
    <property type="term" value="F:zinc ion binding"/>
    <property type="evidence" value="ECO:0007669"/>
    <property type="project" value="UniProtKB-UniRule"/>
</dbReference>
<name>A0A6P1NBR2_9PROT</name>
<evidence type="ECO:0000256" key="5">
    <source>
        <dbReference type="ARBA" id="ARBA00022785"/>
    </source>
</evidence>
<keyword evidence="7 11" id="KW-0067">ATP-binding</keyword>
<evidence type="ECO:0000313" key="12">
    <source>
        <dbReference type="EMBL" id="QHI96115.1"/>
    </source>
</evidence>
<dbReference type="PIRSF" id="PIRSF006293">
    <property type="entry name" value="ExsB"/>
    <property type="match status" value="1"/>
</dbReference>
<evidence type="ECO:0000256" key="11">
    <source>
        <dbReference type="HAMAP-Rule" id="MF_01633"/>
    </source>
</evidence>
<evidence type="ECO:0000256" key="9">
    <source>
        <dbReference type="ARBA" id="ARBA00039149"/>
    </source>
</evidence>
<protein>
    <recommendedName>
        <fullName evidence="9 11">7-cyano-7-deazaguanine synthase</fullName>
        <ecNumber evidence="9 11">6.3.4.20</ecNumber>
    </recommendedName>
    <alternativeName>
        <fullName evidence="11">7-cyano-7-carbaguanine synthase</fullName>
    </alternativeName>
    <alternativeName>
        <fullName evidence="11">PreQ(0) synthase</fullName>
    </alternativeName>
    <alternativeName>
        <fullName evidence="11">Queuosine biosynthesis protein QueC</fullName>
    </alternativeName>
</protein>
<evidence type="ECO:0000256" key="1">
    <source>
        <dbReference type="ARBA" id="ARBA00005061"/>
    </source>
</evidence>
<keyword evidence="3 11" id="KW-0479">Metal-binding</keyword>
<sequence>MTESALDTPFEKKALVLFSGGQDSATCLAWALKHFEHVETVGYAYGQRHSIELECRDILRDKIGKLFAQYGRVGEDHTIDLASLGALSETSLTRETEIIMSENGLPSTFVPGRNLIFLTYAAALAYRRGIKHIITGVCETDYSGYPDCRDDTIKALQVALNLGMEQRFVLHTPLMWLDKAQTWQMCDQLAGSDLVEVIRKESHSCYKGDRTHEHVWGYGCGDCPACQLRAEGWRRYQEAL</sequence>
<dbReference type="InterPro" id="IPR018317">
    <property type="entry name" value="QueC"/>
</dbReference>
<dbReference type="PANTHER" id="PTHR42914">
    <property type="entry name" value="7-CYANO-7-DEAZAGUANINE SYNTHASE"/>
    <property type="match status" value="1"/>
</dbReference>
<evidence type="ECO:0000256" key="4">
    <source>
        <dbReference type="ARBA" id="ARBA00022741"/>
    </source>
</evidence>
<gene>
    <name evidence="11 12" type="primary">queC</name>
    <name evidence="12" type="ORF">GT348_07595</name>
</gene>
<evidence type="ECO:0000256" key="8">
    <source>
        <dbReference type="ARBA" id="ARBA00037993"/>
    </source>
</evidence>
<dbReference type="EMBL" id="CP047652">
    <property type="protein sequence ID" value="QHI96115.1"/>
    <property type="molecule type" value="Genomic_DNA"/>
</dbReference>
<organism evidence="12 13">
    <name type="scientific">Aristophania vespae</name>
    <dbReference type="NCBI Taxonomy" id="2697033"/>
    <lineage>
        <taxon>Bacteria</taxon>
        <taxon>Pseudomonadati</taxon>
        <taxon>Pseudomonadota</taxon>
        <taxon>Alphaproteobacteria</taxon>
        <taxon>Acetobacterales</taxon>
        <taxon>Acetobacteraceae</taxon>
        <taxon>Aristophania</taxon>
    </lineage>
</organism>
<proteinExistence type="inferred from homology"/>
<comment type="catalytic activity">
    <reaction evidence="10 11">
        <text>7-carboxy-7-carbaguanine + NH4(+) + 2 ATP = 7-cyano-7-carbaguanine + 2 AMP + 2 diphosphate + 2 H(+)</text>
        <dbReference type="Rhea" id="RHEA:27982"/>
        <dbReference type="ChEBI" id="CHEBI:15378"/>
        <dbReference type="ChEBI" id="CHEBI:28938"/>
        <dbReference type="ChEBI" id="CHEBI:30616"/>
        <dbReference type="ChEBI" id="CHEBI:33019"/>
        <dbReference type="ChEBI" id="CHEBI:45075"/>
        <dbReference type="ChEBI" id="CHEBI:61036"/>
        <dbReference type="ChEBI" id="CHEBI:456215"/>
        <dbReference type="EC" id="6.3.4.20"/>
    </reaction>
</comment>
<evidence type="ECO:0000256" key="7">
    <source>
        <dbReference type="ARBA" id="ARBA00022840"/>
    </source>
</evidence>
<keyword evidence="5 11" id="KW-0671">Queuosine biosynthesis</keyword>
<dbReference type="Gene3D" id="3.40.50.620">
    <property type="entry name" value="HUPs"/>
    <property type="match status" value="1"/>
</dbReference>
<dbReference type="GO" id="GO:0005524">
    <property type="term" value="F:ATP binding"/>
    <property type="evidence" value="ECO:0007669"/>
    <property type="project" value="UniProtKB-UniRule"/>
</dbReference>
<keyword evidence="2 11" id="KW-0436">Ligase</keyword>
<dbReference type="Pfam" id="PF06508">
    <property type="entry name" value="QueC"/>
    <property type="match status" value="1"/>
</dbReference>
<evidence type="ECO:0000256" key="3">
    <source>
        <dbReference type="ARBA" id="ARBA00022723"/>
    </source>
</evidence>
<reference evidence="12 13" key="1">
    <citation type="submission" date="2020-01" db="EMBL/GenBank/DDBJ databases">
        <title>Genome sequencing of strain KACC 21507.</title>
        <authorList>
            <person name="Heo J."/>
            <person name="Kim S.-J."/>
            <person name="Kim J.-S."/>
            <person name="Hong S.-B."/>
            <person name="Kwon S.-W."/>
        </authorList>
    </citation>
    <scope>NUCLEOTIDE SEQUENCE [LARGE SCALE GENOMIC DNA]</scope>
    <source>
        <strain evidence="12 13">KACC 21507</strain>
    </source>
</reference>
<feature type="binding site" evidence="11">
    <location>
        <position position="205"/>
    </location>
    <ligand>
        <name>Zn(2+)</name>
        <dbReference type="ChEBI" id="CHEBI:29105"/>
    </ligand>
</feature>
<accession>A0A6P1NBR2</accession>
<evidence type="ECO:0000256" key="2">
    <source>
        <dbReference type="ARBA" id="ARBA00022598"/>
    </source>
</evidence>
<feature type="binding site" evidence="11">
    <location>
        <position position="226"/>
    </location>
    <ligand>
        <name>Zn(2+)</name>
        <dbReference type="ChEBI" id="CHEBI:29105"/>
    </ligand>
</feature>
<dbReference type="Proteomes" id="UP000463975">
    <property type="component" value="Chromosome"/>
</dbReference>
<dbReference type="SUPFAM" id="SSF52402">
    <property type="entry name" value="Adenine nucleotide alpha hydrolases-like"/>
    <property type="match status" value="1"/>
</dbReference>
<evidence type="ECO:0000256" key="6">
    <source>
        <dbReference type="ARBA" id="ARBA00022833"/>
    </source>
</evidence>
<dbReference type="KEGG" id="bomb:GT348_07595"/>
<dbReference type="UniPathway" id="UPA00391"/>
<keyword evidence="13" id="KW-1185">Reference proteome</keyword>
<comment type="similarity">
    <text evidence="8 11">Belongs to the QueC family.</text>
</comment>
<comment type="cofactor">
    <cofactor evidence="11">
        <name>Zn(2+)</name>
        <dbReference type="ChEBI" id="CHEBI:29105"/>
    </cofactor>
    <text evidence="11">Binds 1 zinc ion per subunit.</text>
</comment>
<dbReference type="GO" id="GO:0016879">
    <property type="term" value="F:ligase activity, forming carbon-nitrogen bonds"/>
    <property type="evidence" value="ECO:0007669"/>
    <property type="project" value="UniProtKB-UniRule"/>
</dbReference>
<dbReference type="EC" id="6.3.4.20" evidence="9 11"/>
<dbReference type="HAMAP" id="MF_01633">
    <property type="entry name" value="QueC"/>
    <property type="match status" value="1"/>
</dbReference>
<dbReference type="RefSeq" id="WP_160619188.1">
    <property type="nucleotide sequence ID" value="NZ_CP047652.1"/>
</dbReference>
<keyword evidence="6 11" id="KW-0862">Zinc</keyword>
<feature type="binding site" evidence="11">
    <location>
        <begin position="18"/>
        <end position="28"/>
    </location>
    <ligand>
        <name>ATP</name>
        <dbReference type="ChEBI" id="CHEBI:30616"/>
    </ligand>
</feature>
<dbReference type="PANTHER" id="PTHR42914:SF1">
    <property type="entry name" value="7-CYANO-7-DEAZAGUANINE SYNTHASE"/>
    <property type="match status" value="1"/>
</dbReference>
<dbReference type="CDD" id="cd01995">
    <property type="entry name" value="QueC-like"/>
    <property type="match status" value="1"/>
</dbReference>